<proteinExistence type="predicted"/>
<name>A0A816XUC6_BRANA</name>
<dbReference type="Proteomes" id="UP001295469">
    <property type="component" value="Chromosome A01"/>
</dbReference>
<dbReference type="AlphaFoldDB" id="A0A816XUC6"/>
<dbReference type="GO" id="GO:0006897">
    <property type="term" value="P:endocytosis"/>
    <property type="evidence" value="ECO:0007669"/>
    <property type="project" value="InterPro"/>
</dbReference>
<protein>
    <submittedName>
        <fullName evidence="1">(rape) hypothetical protein</fullName>
    </submittedName>
</protein>
<evidence type="ECO:0000313" key="1">
    <source>
        <dbReference type="EMBL" id="CAF2151184.1"/>
    </source>
</evidence>
<dbReference type="EMBL" id="HG994355">
    <property type="protein sequence ID" value="CAF2151184.1"/>
    <property type="molecule type" value="Genomic_DNA"/>
</dbReference>
<dbReference type="PANTHER" id="PTHR36029">
    <property type="entry name" value="TSET COMPLEX MEMBER TSTA"/>
    <property type="match status" value="1"/>
</dbReference>
<organism evidence="1">
    <name type="scientific">Brassica napus</name>
    <name type="common">Rape</name>
    <dbReference type="NCBI Taxonomy" id="3708"/>
    <lineage>
        <taxon>Eukaryota</taxon>
        <taxon>Viridiplantae</taxon>
        <taxon>Streptophyta</taxon>
        <taxon>Embryophyta</taxon>
        <taxon>Tracheophyta</taxon>
        <taxon>Spermatophyta</taxon>
        <taxon>Magnoliopsida</taxon>
        <taxon>eudicotyledons</taxon>
        <taxon>Gunneridae</taxon>
        <taxon>Pentapetalae</taxon>
        <taxon>rosids</taxon>
        <taxon>malvids</taxon>
        <taxon>Brassicales</taxon>
        <taxon>Brassicaceae</taxon>
        <taxon>Brassiceae</taxon>
        <taxon>Brassica</taxon>
    </lineage>
</organism>
<sequence length="111" mass="11673">MNILFAQFQADLRSNDTLSQSSALLQALQQSAAGRDFSVIANSAVEEIVASPASAVCKKLVFDLVRSTRLTPDLWDTVCSGVKTDLHFSDPDVTAAAAAVSILAALPSFSS</sequence>
<accession>A0A816XUC6</accession>
<dbReference type="InterPro" id="IPR037501">
    <property type="entry name" value="TPLATE"/>
</dbReference>
<dbReference type="PANTHER" id="PTHR36029:SF1">
    <property type="entry name" value="PROTEIN TPLATE"/>
    <property type="match status" value="1"/>
</dbReference>
<gene>
    <name evidence="1" type="ORF">DARMORV10_A01P22920.1</name>
</gene>
<reference evidence="1" key="1">
    <citation type="submission" date="2021-01" db="EMBL/GenBank/DDBJ databases">
        <authorList>
            <consortium name="Genoscope - CEA"/>
            <person name="William W."/>
        </authorList>
    </citation>
    <scope>NUCLEOTIDE SEQUENCE</scope>
</reference>